<dbReference type="InterPro" id="IPR044946">
    <property type="entry name" value="Restrct_endonuc_typeI_TRD_sf"/>
</dbReference>
<dbReference type="RefSeq" id="WP_209460463.1">
    <property type="nucleotide sequence ID" value="NZ_JAGGKC010000027.1"/>
</dbReference>
<proteinExistence type="inferred from homology"/>
<gene>
    <name evidence="13" type="ORF">J2Z34_002795</name>
</gene>
<evidence type="ECO:0000256" key="7">
    <source>
        <dbReference type="ARBA" id="ARBA00022747"/>
    </source>
</evidence>
<reference evidence="13 14" key="1">
    <citation type="submission" date="2021-03" db="EMBL/GenBank/DDBJ databases">
        <title>Genomic Encyclopedia of Type Strains, Phase IV (KMG-IV): sequencing the most valuable type-strain genomes for metagenomic binning, comparative biology and taxonomic classification.</title>
        <authorList>
            <person name="Goeker M."/>
        </authorList>
    </citation>
    <scope>NUCLEOTIDE SEQUENCE [LARGE SCALE GENOMIC DNA]</scope>
    <source>
        <strain evidence="13 14">DSM 6139</strain>
    </source>
</reference>
<dbReference type="EC" id="2.1.1.72" evidence="3"/>
<feature type="domain" description="DNA methylase adenine-specific" evidence="11">
    <location>
        <begin position="145"/>
        <end position="457"/>
    </location>
</feature>
<evidence type="ECO:0000256" key="6">
    <source>
        <dbReference type="ARBA" id="ARBA00022691"/>
    </source>
</evidence>
<name>A0ABS4G6W7_9CLOT</name>
<comment type="catalytic activity">
    <reaction evidence="9">
        <text>a 2'-deoxyadenosine in DNA + S-adenosyl-L-methionine = an N(6)-methyl-2'-deoxyadenosine in DNA + S-adenosyl-L-homocysteine + H(+)</text>
        <dbReference type="Rhea" id="RHEA:15197"/>
        <dbReference type="Rhea" id="RHEA-COMP:12418"/>
        <dbReference type="Rhea" id="RHEA-COMP:12419"/>
        <dbReference type="ChEBI" id="CHEBI:15378"/>
        <dbReference type="ChEBI" id="CHEBI:57856"/>
        <dbReference type="ChEBI" id="CHEBI:59789"/>
        <dbReference type="ChEBI" id="CHEBI:90615"/>
        <dbReference type="ChEBI" id="CHEBI:90616"/>
        <dbReference type="EC" id="2.1.1.72"/>
    </reaction>
</comment>
<dbReference type="Pfam" id="PF02384">
    <property type="entry name" value="N6_Mtase"/>
    <property type="match status" value="1"/>
</dbReference>
<evidence type="ECO:0000313" key="14">
    <source>
        <dbReference type="Proteomes" id="UP001519271"/>
    </source>
</evidence>
<keyword evidence="5" id="KW-0808">Transferase</keyword>
<sequence length="740" mass="85116">MNNLGNFVKRIRDIMRNDAGINGDAQRIEQIAWMLFLKVYDSKEKDWDIDEKYYKSIIPEDCRWRNWAVDDKSGKAMTGERLMNFINNTLFPTLKGLTITPETPIKKSIVRTTFEDANNYMKDGVLLRQVINIIDELDLSDYEESHAFGDIYESILRELQSAGSAGEFYTPRAVTDFMAKMIQPQIGERMADFACGTGGFITSWLKELAPSIKTTEDQIEYDKSIFGIEKKQFPYMLCITNILLHGLDIPKIFHDNSLLRDVLDYTEDDQFDVILMNPPYGGNEKADIKKHFPSDLASSETADLFMSVIMYRLKKCGRAAVIIPDGFLSGTDNIKKAIKRKLLGEYNLHTVIRMPHSVFSPYTDITTNILFFDRTHPTKGIWYYRLDIPNEYKHFSKTKPMTKAHFCPVIEWWNNREEIKDSKEDASLTDTWKSLFVPVDDVVLNNYDLNYCQYPYKERIILSPDETLSNYVTRREELESQIDIATNAFHEYLSGNNSIQLSNINEIALELGQLNSEFPLEMKNSLLQAAVKGQLVEQIMTDVPPKLEGIDESIIEPPFSVPDSWKWANLSKLCTYLQRGKSPKYSSIEKIPVVSQKCIQWDGFHHERAQFIDPNTLSTYSEERFLRDEDLLINSTGLGTLGRAALYPAEHNQYELAVADSHVTVIRLKQNLILPRFLYAYWASPSIQFVIESQSSGTTKQKELGLKTLKDYLVPVPPIAEQRRIVEKLQNLLPLCEKSK</sequence>
<accession>A0ABS4G6W7</accession>
<evidence type="ECO:0000259" key="11">
    <source>
        <dbReference type="Pfam" id="PF02384"/>
    </source>
</evidence>
<keyword evidence="4 13" id="KW-0489">Methyltransferase</keyword>
<evidence type="ECO:0000256" key="3">
    <source>
        <dbReference type="ARBA" id="ARBA00011900"/>
    </source>
</evidence>
<dbReference type="PANTHER" id="PTHR42933">
    <property type="entry name" value="SLR6095 PROTEIN"/>
    <property type="match status" value="1"/>
</dbReference>
<dbReference type="GO" id="GO:0008168">
    <property type="term" value="F:methyltransferase activity"/>
    <property type="evidence" value="ECO:0007669"/>
    <property type="project" value="UniProtKB-KW"/>
</dbReference>
<evidence type="ECO:0000256" key="5">
    <source>
        <dbReference type="ARBA" id="ARBA00022679"/>
    </source>
</evidence>
<evidence type="ECO:0000313" key="13">
    <source>
        <dbReference type="EMBL" id="MBP1920284.1"/>
    </source>
</evidence>
<dbReference type="Pfam" id="PF12161">
    <property type="entry name" value="HsdM_N"/>
    <property type="match status" value="1"/>
</dbReference>
<evidence type="ECO:0000256" key="2">
    <source>
        <dbReference type="ARBA" id="ARBA00010923"/>
    </source>
</evidence>
<dbReference type="Gene3D" id="3.90.220.20">
    <property type="entry name" value="DNA methylase specificity domains"/>
    <property type="match status" value="1"/>
</dbReference>
<keyword evidence="7" id="KW-0680">Restriction system</keyword>
<evidence type="ECO:0000256" key="8">
    <source>
        <dbReference type="ARBA" id="ARBA00023125"/>
    </source>
</evidence>
<dbReference type="Pfam" id="PF01420">
    <property type="entry name" value="Methylase_S"/>
    <property type="match status" value="1"/>
</dbReference>
<protein>
    <recommendedName>
        <fullName evidence="3">site-specific DNA-methyltransferase (adenine-specific)</fullName>
        <ecNumber evidence="3">2.1.1.72</ecNumber>
    </recommendedName>
</protein>
<dbReference type="Gene3D" id="3.40.50.150">
    <property type="entry name" value="Vaccinia Virus protein VP39"/>
    <property type="match status" value="1"/>
</dbReference>
<dbReference type="EMBL" id="JAGGKC010000027">
    <property type="protein sequence ID" value="MBP1920284.1"/>
    <property type="molecule type" value="Genomic_DNA"/>
</dbReference>
<dbReference type="SUPFAM" id="SSF116734">
    <property type="entry name" value="DNA methylase specificity domain"/>
    <property type="match status" value="1"/>
</dbReference>
<evidence type="ECO:0000256" key="4">
    <source>
        <dbReference type="ARBA" id="ARBA00022603"/>
    </source>
</evidence>
<dbReference type="InterPro" id="IPR051537">
    <property type="entry name" value="DNA_Adenine_Mtase"/>
</dbReference>
<dbReference type="InterPro" id="IPR002052">
    <property type="entry name" value="DNA_methylase_N6_adenine_CS"/>
</dbReference>
<dbReference type="InterPro" id="IPR022749">
    <property type="entry name" value="D12N6_MeTrfase_N"/>
</dbReference>
<feature type="domain" description="N6 adenine-specific DNA methyltransferase N-terminal" evidence="12">
    <location>
        <begin position="4"/>
        <end position="134"/>
    </location>
</feature>
<dbReference type="PANTHER" id="PTHR42933:SF4">
    <property type="entry name" value="TYPE I RESTRICTION ENZYME ECOKI METHYLASE SUBUNIT"/>
    <property type="match status" value="1"/>
</dbReference>
<feature type="domain" description="Type I restriction modification DNA specificity" evidence="10">
    <location>
        <begin position="562"/>
        <end position="732"/>
    </location>
</feature>
<comment type="similarity">
    <text evidence="2">Belongs to the type-I restriction system S methylase family.</text>
</comment>
<dbReference type="PROSITE" id="PS00092">
    <property type="entry name" value="N6_MTASE"/>
    <property type="match status" value="1"/>
</dbReference>
<evidence type="ECO:0000256" key="9">
    <source>
        <dbReference type="ARBA" id="ARBA00047942"/>
    </source>
</evidence>
<dbReference type="SUPFAM" id="SSF53335">
    <property type="entry name" value="S-adenosyl-L-methionine-dependent methyltransferases"/>
    <property type="match status" value="1"/>
</dbReference>
<dbReference type="Proteomes" id="UP001519271">
    <property type="component" value="Unassembled WGS sequence"/>
</dbReference>
<comment type="similarity">
    <text evidence="1">Belongs to the N(4)/N(6)-methyltransferase family.</text>
</comment>
<evidence type="ECO:0000259" key="10">
    <source>
        <dbReference type="Pfam" id="PF01420"/>
    </source>
</evidence>
<comment type="caution">
    <text evidence="13">The sequence shown here is derived from an EMBL/GenBank/DDBJ whole genome shotgun (WGS) entry which is preliminary data.</text>
</comment>
<dbReference type="GO" id="GO:0032259">
    <property type="term" value="P:methylation"/>
    <property type="evidence" value="ECO:0007669"/>
    <property type="project" value="UniProtKB-KW"/>
</dbReference>
<keyword evidence="8" id="KW-0238">DNA-binding</keyword>
<dbReference type="Gene3D" id="1.20.1260.30">
    <property type="match status" value="1"/>
</dbReference>
<dbReference type="InterPro" id="IPR038333">
    <property type="entry name" value="T1MK-like_N_sf"/>
</dbReference>
<keyword evidence="14" id="KW-1185">Reference proteome</keyword>
<organism evidence="13 14">
    <name type="scientific">Youngiibacter multivorans</name>
    <dbReference type="NCBI Taxonomy" id="937251"/>
    <lineage>
        <taxon>Bacteria</taxon>
        <taxon>Bacillati</taxon>
        <taxon>Bacillota</taxon>
        <taxon>Clostridia</taxon>
        <taxon>Eubacteriales</taxon>
        <taxon>Clostridiaceae</taxon>
        <taxon>Youngiibacter</taxon>
    </lineage>
</organism>
<keyword evidence="6" id="KW-0949">S-adenosyl-L-methionine</keyword>
<evidence type="ECO:0000256" key="1">
    <source>
        <dbReference type="ARBA" id="ARBA00006594"/>
    </source>
</evidence>
<dbReference type="PRINTS" id="PR00507">
    <property type="entry name" value="N12N6MTFRASE"/>
</dbReference>
<dbReference type="InterPro" id="IPR029063">
    <property type="entry name" value="SAM-dependent_MTases_sf"/>
</dbReference>
<dbReference type="InterPro" id="IPR003356">
    <property type="entry name" value="DNA_methylase_A-5"/>
</dbReference>
<evidence type="ECO:0000259" key="12">
    <source>
        <dbReference type="Pfam" id="PF12161"/>
    </source>
</evidence>
<dbReference type="InterPro" id="IPR000055">
    <property type="entry name" value="Restrct_endonuc_typeI_TRD"/>
</dbReference>